<gene>
    <name evidence="1" type="ORF">BACCAP_03357</name>
</gene>
<sequence length="257" mass="28794">MGFFGATNGAIIKNVVLENANIDLLAFFPIVHNAEDTEIIDCSVNNGEQDQTISQQDPSAVLSFDEEEEMIESLINANYQNMTLSDFRTLALDVFTDTNMLLSVLNDLENYFDEDSTEAEIVTYSLPLTYSELMAQNNSGTFNDHLERERTSGRTVLDTIEFSCNIEYSVTYELSDGNLTVAERDNALKSVHRQMQEYIDSVSEDFLPSSESGSEIDMQLQSIVDECAIEGMSMEANITNISILNENGEYETVFHNS</sequence>
<reference evidence="1 2" key="2">
    <citation type="submission" date="2007-06" db="EMBL/GenBank/DDBJ databases">
        <title>Draft genome sequence of Pseudoflavonifractor capillosus ATCC 29799.</title>
        <authorList>
            <person name="Sudarsanam P."/>
            <person name="Ley R."/>
            <person name="Guruge J."/>
            <person name="Turnbaugh P.J."/>
            <person name="Mahowald M."/>
            <person name="Liep D."/>
            <person name="Gordon J."/>
        </authorList>
    </citation>
    <scope>NUCLEOTIDE SEQUENCE [LARGE SCALE GENOMIC DNA]</scope>
    <source>
        <strain evidence="1 2">ATCC 29799</strain>
    </source>
</reference>
<evidence type="ECO:0000313" key="1">
    <source>
        <dbReference type="EMBL" id="EDM98555.1"/>
    </source>
</evidence>
<evidence type="ECO:0000313" key="2">
    <source>
        <dbReference type="Proteomes" id="UP000003639"/>
    </source>
</evidence>
<reference evidence="1 2" key="1">
    <citation type="submission" date="2007-04" db="EMBL/GenBank/DDBJ databases">
        <authorList>
            <person name="Fulton L."/>
            <person name="Clifton S."/>
            <person name="Fulton B."/>
            <person name="Xu J."/>
            <person name="Minx P."/>
            <person name="Pepin K.H."/>
            <person name="Johnson M."/>
            <person name="Thiruvilangam P."/>
            <person name="Bhonagiri V."/>
            <person name="Nash W.E."/>
            <person name="Mardis E.R."/>
            <person name="Wilson R.K."/>
        </authorList>
    </citation>
    <scope>NUCLEOTIDE SEQUENCE [LARGE SCALE GENOMIC DNA]</scope>
    <source>
        <strain evidence="1 2">ATCC 29799</strain>
    </source>
</reference>
<name>A6NYQ6_9FIRM</name>
<dbReference type="EMBL" id="AAXG02000032">
    <property type="protein sequence ID" value="EDM98555.1"/>
    <property type="molecule type" value="Genomic_DNA"/>
</dbReference>
<comment type="caution">
    <text evidence="1">The sequence shown here is derived from an EMBL/GenBank/DDBJ whole genome shotgun (WGS) entry which is preliminary data.</text>
</comment>
<dbReference type="Proteomes" id="UP000003639">
    <property type="component" value="Unassembled WGS sequence"/>
</dbReference>
<accession>A6NYQ6</accession>
<keyword evidence="2" id="KW-1185">Reference proteome</keyword>
<proteinExistence type="predicted"/>
<organism evidence="1 2">
    <name type="scientific">Pseudoflavonifractor capillosus ATCC 29799</name>
    <dbReference type="NCBI Taxonomy" id="411467"/>
    <lineage>
        <taxon>Bacteria</taxon>
        <taxon>Bacillati</taxon>
        <taxon>Bacillota</taxon>
        <taxon>Clostridia</taxon>
        <taxon>Eubacteriales</taxon>
        <taxon>Oscillospiraceae</taxon>
        <taxon>Pseudoflavonifractor</taxon>
    </lineage>
</organism>
<protein>
    <submittedName>
        <fullName evidence="1">Uncharacterized protein</fullName>
    </submittedName>
</protein>
<dbReference type="AlphaFoldDB" id="A6NYQ6"/>